<organism evidence="1 2">
    <name type="scientific">Streptomyces kebangsaanensis</name>
    <dbReference type="NCBI Taxonomy" id="864058"/>
    <lineage>
        <taxon>Bacteria</taxon>
        <taxon>Bacillati</taxon>
        <taxon>Actinomycetota</taxon>
        <taxon>Actinomycetes</taxon>
        <taxon>Kitasatosporales</taxon>
        <taxon>Streptomycetaceae</taxon>
        <taxon>Streptomyces</taxon>
    </lineage>
</organism>
<name>A0ABW6KZA2_9ACTN</name>
<dbReference type="RefSeq" id="WP_388351673.1">
    <property type="nucleotide sequence ID" value="NZ_JBIAFJ010000031.1"/>
</dbReference>
<accession>A0ABW6KZA2</accession>
<dbReference type="EMBL" id="JBIAFJ010000031">
    <property type="protein sequence ID" value="MFE9173198.1"/>
    <property type="molecule type" value="Genomic_DNA"/>
</dbReference>
<reference evidence="1 2" key="1">
    <citation type="submission" date="2024-10" db="EMBL/GenBank/DDBJ databases">
        <title>The Natural Products Discovery Center: Release of the First 8490 Sequenced Strains for Exploring Actinobacteria Biosynthetic Diversity.</title>
        <authorList>
            <person name="Kalkreuter E."/>
            <person name="Kautsar S.A."/>
            <person name="Yang D."/>
            <person name="Bader C.D."/>
            <person name="Teijaro C.N."/>
            <person name="Fluegel L."/>
            <person name="Davis C.M."/>
            <person name="Simpson J.R."/>
            <person name="Lauterbach L."/>
            <person name="Steele A.D."/>
            <person name="Gui C."/>
            <person name="Meng S."/>
            <person name="Li G."/>
            <person name="Viehrig K."/>
            <person name="Ye F."/>
            <person name="Su P."/>
            <person name="Kiefer A.F."/>
            <person name="Nichols A."/>
            <person name="Cepeda A.J."/>
            <person name="Yan W."/>
            <person name="Fan B."/>
            <person name="Jiang Y."/>
            <person name="Adhikari A."/>
            <person name="Zheng C.-J."/>
            <person name="Schuster L."/>
            <person name="Cowan T.M."/>
            <person name="Smanski M.J."/>
            <person name="Chevrette M.G."/>
            <person name="De Carvalho L.P.S."/>
            <person name="Shen B."/>
        </authorList>
    </citation>
    <scope>NUCLEOTIDE SEQUENCE [LARGE SCALE GENOMIC DNA]</scope>
    <source>
        <strain evidence="1 2">NPDC007147</strain>
    </source>
</reference>
<gene>
    <name evidence="1" type="ORF">ACFYNZ_27675</name>
</gene>
<evidence type="ECO:0008006" key="3">
    <source>
        <dbReference type="Google" id="ProtNLM"/>
    </source>
</evidence>
<protein>
    <recommendedName>
        <fullName evidence="3">AG1 protein</fullName>
    </recommendedName>
</protein>
<comment type="caution">
    <text evidence="1">The sequence shown here is derived from an EMBL/GenBank/DDBJ whole genome shotgun (WGS) entry which is preliminary data.</text>
</comment>
<dbReference type="Proteomes" id="UP001601197">
    <property type="component" value="Unassembled WGS sequence"/>
</dbReference>
<sequence>MTFEQEWAELRAAAAKRTAMQTNSIPADGGGGGGDGNDLVVNRDDLGAVGNDAYDLLGRLAKEGDIARSSTFDAATALTNGNFVSGSAVLKVHDFWQTHLKTLLDACAQISNHLDYSKAQHAKDDAKVKGDLTRISVLTEYMN</sequence>
<evidence type="ECO:0000313" key="2">
    <source>
        <dbReference type="Proteomes" id="UP001601197"/>
    </source>
</evidence>
<proteinExistence type="predicted"/>
<keyword evidence="2" id="KW-1185">Reference proteome</keyword>
<evidence type="ECO:0000313" key="1">
    <source>
        <dbReference type="EMBL" id="MFE9173198.1"/>
    </source>
</evidence>